<evidence type="ECO:0000313" key="3">
    <source>
        <dbReference type="Proteomes" id="UP000022910"/>
    </source>
</evidence>
<organism evidence="2 3">
    <name type="scientific">Rhizophagus irregularis (strain DAOM 197198w)</name>
    <name type="common">Glomus intraradices</name>
    <dbReference type="NCBI Taxonomy" id="1432141"/>
    <lineage>
        <taxon>Eukaryota</taxon>
        <taxon>Fungi</taxon>
        <taxon>Fungi incertae sedis</taxon>
        <taxon>Mucoromycota</taxon>
        <taxon>Glomeromycotina</taxon>
        <taxon>Glomeromycetes</taxon>
        <taxon>Glomerales</taxon>
        <taxon>Glomeraceae</taxon>
        <taxon>Rhizophagus</taxon>
    </lineage>
</organism>
<keyword evidence="1" id="KW-0732">Signal</keyword>
<keyword evidence="3" id="KW-1185">Reference proteome</keyword>
<feature type="chain" id="PRO_5001474060" evidence="1">
    <location>
        <begin position="22"/>
        <end position="117"/>
    </location>
</feature>
<feature type="signal peptide" evidence="1">
    <location>
        <begin position="1"/>
        <end position="21"/>
    </location>
</feature>
<sequence length="117" mass="12352">MKKLILILVLAIVTFIAFTSATPTSWKRGTAFRAVTVPKGKPSLVSRQASQCGGDPTYFLCENGIGCCPISSTCIGPNHCSIECGPDDNYCADGSTCCLQNQACVLVEGLYGCTEGY</sequence>
<protein>
    <submittedName>
        <fullName evidence="2">Uncharacterized protein</fullName>
    </submittedName>
</protein>
<reference evidence="2 3" key="1">
    <citation type="submission" date="2014-02" db="EMBL/GenBank/DDBJ databases">
        <title>Single nucleus genome sequencing reveals high similarity among nuclei of an endomycorrhizal fungus.</title>
        <authorList>
            <person name="Lin K."/>
            <person name="Geurts R."/>
            <person name="Zhang Z."/>
            <person name="Limpens E."/>
            <person name="Saunders D.G."/>
            <person name="Mu D."/>
            <person name="Pang E."/>
            <person name="Cao H."/>
            <person name="Cha H."/>
            <person name="Lin T."/>
            <person name="Zhou Q."/>
            <person name="Shang Y."/>
            <person name="Li Y."/>
            <person name="Ivanov S."/>
            <person name="Sharma T."/>
            <person name="Velzen R.V."/>
            <person name="Ruijter N.D."/>
            <person name="Aanen D.K."/>
            <person name="Win J."/>
            <person name="Kamoun S."/>
            <person name="Bisseling T."/>
            <person name="Huang S."/>
        </authorList>
    </citation>
    <scope>NUCLEOTIDE SEQUENCE [LARGE SCALE GENOMIC DNA]</scope>
    <source>
        <strain evidence="3">DAOM197198w</strain>
    </source>
</reference>
<dbReference type="OrthoDB" id="2322080at2759"/>
<dbReference type="AlphaFoldDB" id="A0A015JGW6"/>
<dbReference type="Proteomes" id="UP000022910">
    <property type="component" value="Unassembled WGS sequence"/>
</dbReference>
<name>A0A015JGW6_RHIIW</name>
<dbReference type="HOGENOM" id="CLU_2172441_0_0_1"/>
<gene>
    <name evidence="2" type="ORF">RirG_102440</name>
</gene>
<proteinExistence type="predicted"/>
<evidence type="ECO:0000313" key="2">
    <source>
        <dbReference type="EMBL" id="EXX68742.1"/>
    </source>
</evidence>
<comment type="caution">
    <text evidence="2">The sequence shown here is derived from an EMBL/GenBank/DDBJ whole genome shotgun (WGS) entry which is preliminary data.</text>
</comment>
<accession>A0A015JGW6</accession>
<dbReference type="EMBL" id="JEMT01017188">
    <property type="protein sequence ID" value="EXX68742.1"/>
    <property type="molecule type" value="Genomic_DNA"/>
</dbReference>
<evidence type="ECO:0000256" key="1">
    <source>
        <dbReference type="SAM" id="SignalP"/>
    </source>
</evidence>